<evidence type="ECO:0000259" key="1">
    <source>
        <dbReference type="Pfam" id="PF13392"/>
    </source>
</evidence>
<dbReference type="SUPFAM" id="SSF54060">
    <property type="entry name" value="His-Me finger endonucleases"/>
    <property type="match status" value="1"/>
</dbReference>
<sequence>MTPRRTYAPVEPEALRAAVARSVSVAGLLRELGLPVSTATRRHIKRCLTSAAVPTDHFTGQGHYRGTVSPHRWSAETILRRLEPGSARRRTRLLDRALREVGVPYRCGGCGLGNSWQGRRLVLEIDHVNGDRLDNRRENLRYLCPSCHSQTMNFARRQRQPIQS</sequence>
<dbReference type="GO" id="GO:0004519">
    <property type="term" value="F:endonuclease activity"/>
    <property type="evidence" value="ECO:0007669"/>
    <property type="project" value="UniProtKB-KW"/>
</dbReference>
<dbReference type="Pfam" id="PF13392">
    <property type="entry name" value="HNH_3"/>
    <property type="match status" value="1"/>
</dbReference>
<name>A0AA90KAK0_9ACTN</name>
<dbReference type="EMBL" id="JAAGKO020000061">
    <property type="protein sequence ID" value="MDI5966811.1"/>
    <property type="molecule type" value="Genomic_DNA"/>
</dbReference>
<feature type="domain" description="HNH nuclease" evidence="1">
    <location>
        <begin position="123"/>
        <end position="143"/>
    </location>
</feature>
<evidence type="ECO:0000313" key="3">
    <source>
        <dbReference type="EMBL" id="MDI5972508.1"/>
    </source>
</evidence>
<accession>A0AA90KAK0</accession>
<dbReference type="InterPro" id="IPR003615">
    <property type="entry name" value="HNH_nuc"/>
</dbReference>
<dbReference type="RefSeq" id="WP_271317786.1">
    <property type="nucleotide sequence ID" value="NZ_JAAGKO020000061.1"/>
</dbReference>
<gene>
    <name evidence="2" type="ORF">POF43_029460</name>
    <name evidence="3" type="ORF">POF50_024735</name>
</gene>
<evidence type="ECO:0000313" key="4">
    <source>
        <dbReference type="Proteomes" id="UP001156398"/>
    </source>
</evidence>
<evidence type="ECO:0000313" key="2">
    <source>
        <dbReference type="EMBL" id="MDI5966811.1"/>
    </source>
</evidence>
<dbReference type="InterPro" id="IPR044925">
    <property type="entry name" value="His-Me_finger_sf"/>
</dbReference>
<dbReference type="Proteomes" id="UP001156398">
    <property type="component" value="Unassembled WGS sequence"/>
</dbReference>
<protein>
    <submittedName>
        <fullName evidence="3">HNH endonuclease signature motif containing protein</fullName>
    </submittedName>
</protein>
<keyword evidence="3" id="KW-0378">Hydrolase</keyword>
<proteinExistence type="predicted"/>
<keyword evidence="3" id="KW-0540">Nuclease</keyword>
<keyword evidence="3" id="KW-0255">Endonuclease</keyword>
<dbReference type="AlphaFoldDB" id="A0AA90KAK0"/>
<dbReference type="EMBL" id="JABXJJ020000033">
    <property type="protein sequence ID" value="MDI5972508.1"/>
    <property type="molecule type" value="Genomic_DNA"/>
</dbReference>
<organism evidence="3">
    <name type="scientific">Streptantibioticus silvisoli</name>
    <dbReference type="NCBI Taxonomy" id="2705255"/>
    <lineage>
        <taxon>Bacteria</taxon>
        <taxon>Bacillati</taxon>
        <taxon>Actinomycetota</taxon>
        <taxon>Actinomycetes</taxon>
        <taxon>Kitasatosporales</taxon>
        <taxon>Streptomycetaceae</taxon>
        <taxon>Streptantibioticus</taxon>
    </lineage>
</organism>
<dbReference type="CDD" id="cd00085">
    <property type="entry name" value="HNHc"/>
    <property type="match status" value="1"/>
</dbReference>
<comment type="caution">
    <text evidence="3">The sequence shown here is derived from an EMBL/GenBank/DDBJ whole genome shotgun (WGS) entry which is preliminary data.</text>
</comment>
<keyword evidence="4" id="KW-1185">Reference proteome</keyword>
<reference evidence="3 4" key="1">
    <citation type="submission" date="2023-05" db="EMBL/GenBank/DDBJ databases">
        <title>Streptantibioticus silvisoli sp. nov., acidotolerant actinomycetes 1 from pine litter.</title>
        <authorList>
            <person name="Swiecimska M."/>
            <person name="Golinska P."/>
            <person name="Sangal V."/>
            <person name="Wachnowicz B."/>
            <person name="Goodfellow M."/>
        </authorList>
    </citation>
    <scope>NUCLEOTIDE SEQUENCE</scope>
    <source>
        <strain evidence="3">SL13</strain>
        <strain evidence="2 4">SL54</strain>
    </source>
</reference>